<dbReference type="AlphaFoldDB" id="A0A8C0FQE0"/>
<dbReference type="Proteomes" id="UP000694567">
    <property type="component" value="Unplaced"/>
</dbReference>
<organism evidence="1 2">
    <name type="scientific">Bubo bubo</name>
    <name type="common">Eurasian eagle-owl</name>
    <name type="synonym">Strix bubo</name>
    <dbReference type="NCBI Taxonomy" id="30461"/>
    <lineage>
        <taxon>Eukaryota</taxon>
        <taxon>Metazoa</taxon>
        <taxon>Chordata</taxon>
        <taxon>Craniata</taxon>
        <taxon>Vertebrata</taxon>
        <taxon>Euteleostomi</taxon>
        <taxon>Archelosauria</taxon>
        <taxon>Archosauria</taxon>
        <taxon>Dinosauria</taxon>
        <taxon>Saurischia</taxon>
        <taxon>Theropoda</taxon>
        <taxon>Coelurosauria</taxon>
        <taxon>Aves</taxon>
        <taxon>Neognathae</taxon>
        <taxon>Neoaves</taxon>
        <taxon>Telluraves</taxon>
        <taxon>Strigiformes</taxon>
        <taxon>Strigidae</taxon>
        <taxon>Bubo</taxon>
    </lineage>
</organism>
<reference evidence="1" key="2">
    <citation type="submission" date="2025-09" db="UniProtKB">
        <authorList>
            <consortium name="Ensembl"/>
        </authorList>
    </citation>
    <scope>IDENTIFICATION</scope>
</reference>
<dbReference type="InterPro" id="IPR043502">
    <property type="entry name" value="DNA/RNA_pol_sf"/>
</dbReference>
<keyword evidence="2" id="KW-1185">Reference proteome</keyword>
<dbReference type="SUPFAM" id="SSF56672">
    <property type="entry name" value="DNA/RNA polymerases"/>
    <property type="match status" value="1"/>
</dbReference>
<proteinExistence type="predicted"/>
<protein>
    <recommendedName>
        <fullName evidence="3">Reverse transcriptase/retrotransposon-derived protein RNase H-like domain-containing protein</fullName>
    </recommendedName>
</protein>
<evidence type="ECO:0000313" key="2">
    <source>
        <dbReference type="Proteomes" id="UP000694567"/>
    </source>
</evidence>
<name>A0A8C0FQE0_BUBBB</name>
<accession>A0A8C0FQE0</accession>
<evidence type="ECO:0008006" key="3">
    <source>
        <dbReference type="Google" id="ProtNLM"/>
    </source>
</evidence>
<dbReference type="Ensembl" id="ENSBOBT00000023458.1">
    <property type="protein sequence ID" value="ENSBOBP00000022946.1"/>
    <property type="gene ID" value="ENSBOBG00000013755.1"/>
</dbReference>
<dbReference type="Gene3D" id="3.10.20.370">
    <property type="match status" value="1"/>
</dbReference>
<evidence type="ECO:0000313" key="1">
    <source>
        <dbReference type="Ensembl" id="ENSBOBP00000022946.1"/>
    </source>
</evidence>
<sequence>LLPSAPEKKPFCALKAALLSAPALGLPDYLYCDEHKGTAKGVLLQTLGPHKRTVAYFSSPLGPVTPFCIRARVAAAEMAAETRTVVLGPPLSVRVPHGVKIL</sequence>
<reference evidence="1" key="1">
    <citation type="submission" date="2025-08" db="UniProtKB">
        <authorList>
            <consortium name="Ensembl"/>
        </authorList>
    </citation>
    <scope>IDENTIFICATION</scope>
</reference>